<evidence type="ECO:0000256" key="1">
    <source>
        <dbReference type="SAM" id="Phobius"/>
    </source>
</evidence>
<sequence length="300" mass="36230">MPYSSARIDDFHFGGVFPSCKDDYDKITENLMTIKESLIDNVCTMISYEVRVRQSNNISYFKDECKVLLQYLKDIELKNNESHIKSSCNYFNYMLKYGLTQYKCSWKNTYEIYHKIVRAYRLNENFLLNKCNKYIKNIDDDTFYKFFFLDWLYYYNKQFNSGTFKCPYNIVDFKEYLVLLKNCGNENNKSFCDTINELKKQSSNFLVHLNECWGYSSNLRHISWTFFGTGFVTIVILIIIFILYKFTPYMAYVQFTIRKIMRMRNTKNIERLKLLKSFEHTYNDVIDEKYQIAYDSILYI</sequence>
<proteinExistence type="predicted"/>
<keyword evidence="1" id="KW-0812">Transmembrane</keyword>
<name>A0A1Y1JSS7_PLAGO</name>
<dbReference type="RefSeq" id="XP_028547094.1">
    <property type="nucleotide sequence ID" value="XM_028691293.1"/>
</dbReference>
<feature type="transmembrane region" description="Helical" evidence="1">
    <location>
        <begin position="224"/>
        <end position="244"/>
    </location>
</feature>
<comment type="caution">
    <text evidence="2">The sequence shown here is derived from an EMBL/GenBank/DDBJ whole genome shotgun (WGS) entry which is preliminary data.</text>
</comment>
<dbReference type="EMBL" id="BDQF01000375">
    <property type="protein sequence ID" value="GAW84505.1"/>
    <property type="molecule type" value="Genomic_DNA"/>
</dbReference>
<dbReference type="GeneID" id="39745313"/>
<dbReference type="Proteomes" id="UP000195521">
    <property type="component" value="Unassembled WGS sequence"/>
</dbReference>
<gene>
    <name evidence="2" type="ORF">PGO_003340</name>
</gene>
<protein>
    <submittedName>
        <fullName evidence="2">Variable surface protein</fullName>
    </submittedName>
</protein>
<evidence type="ECO:0000313" key="2">
    <source>
        <dbReference type="EMBL" id="GAW84505.1"/>
    </source>
</evidence>
<dbReference type="AlphaFoldDB" id="A0A1Y1JSS7"/>
<accession>A0A1Y1JSS7</accession>
<keyword evidence="1" id="KW-1133">Transmembrane helix</keyword>
<evidence type="ECO:0000313" key="3">
    <source>
        <dbReference type="Proteomes" id="UP000195521"/>
    </source>
</evidence>
<reference evidence="3" key="1">
    <citation type="submission" date="2017-04" db="EMBL/GenBank/DDBJ databases">
        <title>Plasmodium gonderi genome.</title>
        <authorList>
            <person name="Arisue N."/>
            <person name="Honma H."/>
            <person name="Kawai S."/>
            <person name="Tougan T."/>
            <person name="Tanabe K."/>
            <person name="Horii T."/>
        </authorList>
    </citation>
    <scope>NUCLEOTIDE SEQUENCE [LARGE SCALE GENOMIC DNA]</scope>
    <source>
        <strain evidence="3">ATCC 30045</strain>
    </source>
</reference>
<keyword evidence="1" id="KW-0472">Membrane</keyword>
<organism evidence="2 3">
    <name type="scientific">Plasmodium gonderi</name>
    <dbReference type="NCBI Taxonomy" id="77519"/>
    <lineage>
        <taxon>Eukaryota</taxon>
        <taxon>Sar</taxon>
        <taxon>Alveolata</taxon>
        <taxon>Apicomplexa</taxon>
        <taxon>Aconoidasida</taxon>
        <taxon>Haemosporida</taxon>
        <taxon>Plasmodiidae</taxon>
        <taxon>Plasmodium</taxon>
        <taxon>Plasmodium (Plasmodium)</taxon>
    </lineage>
</organism>
<keyword evidence="3" id="KW-1185">Reference proteome</keyword>